<protein>
    <recommendedName>
        <fullName evidence="4">t-SNARE coiled-coil homology domain-containing protein</fullName>
    </recommendedName>
</protein>
<evidence type="ECO:0000256" key="1">
    <source>
        <dbReference type="SAM" id="Coils"/>
    </source>
</evidence>
<dbReference type="EMBL" id="JAPFFF010000014">
    <property type="protein sequence ID" value="KAK8871083.1"/>
    <property type="molecule type" value="Genomic_DNA"/>
</dbReference>
<organism evidence="2 3">
    <name type="scientific">Tritrichomonas musculus</name>
    <dbReference type="NCBI Taxonomy" id="1915356"/>
    <lineage>
        <taxon>Eukaryota</taxon>
        <taxon>Metamonada</taxon>
        <taxon>Parabasalia</taxon>
        <taxon>Tritrichomonadida</taxon>
        <taxon>Tritrichomonadidae</taxon>
        <taxon>Tritrichomonas</taxon>
    </lineage>
</organism>
<feature type="coiled-coil region" evidence="1">
    <location>
        <begin position="123"/>
        <end position="153"/>
    </location>
</feature>
<sequence>MTFSKVKKQTLPEMITNFRKQFNEYKSSLENNPTSNPDPSSIHQITLRLRDFDFQMNRMERELSNASDSEVIECSDQLNTLHRQYVEFKQRWQAIADMILNEDNTNNNENNKSNELMVEQSIVDQETEELEYLAQEAQRIAQTSREINEINNNVYKELNAQHAKIISIDKITSDTVPVMQKGNAQLDKAEQNQKLCLIC</sequence>
<reference evidence="2 3" key="1">
    <citation type="submission" date="2024-04" db="EMBL/GenBank/DDBJ databases">
        <title>Tritrichomonas musculus Genome.</title>
        <authorList>
            <person name="Alves-Ferreira E."/>
            <person name="Grigg M."/>
            <person name="Lorenzi H."/>
            <person name="Galac M."/>
        </authorList>
    </citation>
    <scope>NUCLEOTIDE SEQUENCE [LARGE SCALE GENOMIC DNA]</scope>
    <source>
        <strain evidence="2 3">EAF2021</strain>
    </source>
</reference>
<dbReference type="Proteomes" id="UP001470230">
    <property type="component" value="Unassembled WGS sequence"/>
</dbReference>
<evidence type="ECO:0008006" key="4">
    <source>
        <dbReference type="Google" id="ProtNLM"/>
    </source>
</evidence>
<gene>
    <name evidence="2" type="ORF">M9Y10_008996</name>
</gene>
<evidence type="ECO:0000313" key="3">
    <source>
        <dbReference type="Proteomes" id="UP001470230"/>
    </source>
</evidence>
<name>A0ABR2IZJ3_9EUKA</name>
<accession>A0ABR2IZJ3</accession>
<comment type="caution">
    <text evidence="2">The sequence shown here is derived from an EMBL/GenBank/DDBJ whole genome shotgun (WGS) entry which is preliminary data.</text>
</comment>
<proteinExistence type="predicted"/>
<evidence type="ECO:0000313" key="2">
    <source>
        <dbReference type="EMBL" id="KAK8871083.1"/>
    </source>
</evidence>
<keyword evidence="3" id="KW-1185">Reference proteome</keyword>
<dbReference type="Gene3D" id="1.20.5.110">
    <property type="match status" value="1"/>
</dbReference>
<keyword evidence="1" id="KW-0175">Coiled coil</keyword>